<evidence type="ECO:0000256" key="1">
    <source>
        <dbReference type="SAM" id="Phobius"/>
    </source>
</evidence>
<keyword evidence="1" id="KW-0472">Membrane</keyword>
<dbReference type="RefSeq" id="WP_124069313.1">
    <property type="nucleotide sequence ID" value="NZ_UXAV01000025.1"/>
</dbReference>
<evidence type="ECO:0000313" key="3">
    <source>
        <dbReference type="Proteomes" id="UP000270468"/>
    </source>
</evidence>
<gene>
    <name evidence="2" type="ORF">FILTAD_00874</name>
</gene>
<sequence length="62" mass="7354">MKNHMDKIFNLIGYIGVVLLLVVMYKIFFDWDDQFYSGVLFIGLILILSNINFLKKVRKLNK</sequence>
<dbReference type="Proteomes" id="UP000270468">
    <property type="component" value="Unassembled WGS sequence"/>
</dbReference>
<name>A0A3P5WP03_9BACL</name>
<feature type="transmembrane region" description="Helical" evidence="1">
    <location>
        <begin position="12"/>
        <end position="29"/>
    </location>
</feature>
<accession>A0A3P5WP03</accession>
<dbReference type="EMBL" id="UXAV01000025">
    <property type="protein sequence ID" value="VDC23355.1"/>
    <property type="molecule type" value="Genomic_DNA"/>
</dbReference>
<keyword evidence="3" id="KW-1185">Reference proteome</keyword>
<keyword evidence="1" id="KW-1133">Transmembrane helix</keyword>
<protein>
    <submittedName>
        <fullName evidence="2">Uncharacterized protein</fullName>
    </submittedName>
</protein>
<organism evidence="2 3">
    <name type="scientific">Filibacter tadaridae</name>
    <dbReference type="NCBI Taxonomy" id="2483811"/>
    <lineage>
        <taxon>Bacteria</taxon>
        <taxon>Bacillati</taxon>
        <taxon>Bacillota</taxon>
        <taxon>Bacilli</taxon>
        <taxon>Bacillales</taxon>
        <taxon>Caryophanaceae</taxon>
        <taxon>Filibacter</taxon>
    </lineage>
</organism>
<feature type="transmembrane region" description="Helical" evidence="1">
    <location>
        <begin position="35"/>
        <end position="54"/>
    </location>
</feature>
<proteinExistence type="predicted"/>
<evidence type="ECO:0000313" key="2">
    <source>
        <dbReference type="EMBL" id="VDC23355.1"/>
    </source>
</evidence>
<keyword evidence="1" id="KW-0812">Transmembrane</keyword>
<reference evidence="2 3" key="1">
    <citation type="submission" date="2018-11" db="EMBL/GenBank/DDBJ databases">
        <authorList>
            <person name="Criscuolo A."/>
        </authorList>
    </citation>
    <scope>NUCLEOTIDE SEQUENCE [LARGE SCALE GENOMIC DNA]</scope>
    <source>
        <strain evidence="2">ATB-66</strain>
    </source>
</reference>
<dbReference type="AlphaFoldDB" id="A0A3P5WP03"/>